<gene>
    <name evidence="1" type="ORF">PsorP6_006936</name>
</gene>
<dbReference type="EMBL" id="CM047582">
    <property type="protein sequence ID" value="KAI9915096.1"/>
    <property type="molecule type" value="Genomic_DNA"/>
</dbReference>
<dbReference type="Proteomes" id="UP001163321">
    <property type="component" value="Chromosome 3"/>
</dbReference>
<organism evidence="1 2">
    <name type="scientific">Peronosclerospora sorghi</name>
    <dbReference type="NCBI Taxonomy" id="230839"/>
    <lineage>
        <taxon>Eukaryota</taxon>
        <taxon>Sar</taxon>
        <taxon>Stramenopiles</taxon>
        <taxon>Oomycota</taxon>
        <taxon>Peronosporomycetes</taxon>
        <taxon>Peronosporales</taxon>
        <taxon>Peronosporaceae</taxon>
        <taxon>Peronosclerospora</taxon>
    </lineage>
</organism>
<accession>A0ACC0WBL8</accession>
<keyword evidence="2" id="KW-1185">Reference proteome</keyword>
<protein>
    <submittedName>
        <fullName evidence="1">Uncharacterized protein</fullName>
    </submittedName>
</protein>
<comment type="caution">
    <text evidence="1">The sequence shown here is derived from an EMBL/GenBank/DDBJ whole genome shotgun (WGS) entry which is preliminary data.</text>
</comment>
<evidence type="ECO:0000313" key="1">
    <source>
        <dbReference type="EMBL" id="KAI9915096.1"/>
    </source>
</evidence>
<proteinExistence type="predicted"/>
<evidence type="ECO:0000313" key="2">
    <source>
        <dbReference type="Proteomes" id="UP001163321"/>
    </source>
</evidence>
<name>A0ACC0WBL8_9STRA</name>
<reference evidence="1 2" key="1">
    <citation type="journal article" date="2022" name="bioRxiv">
        <title>The genome of the oomycete Peronosclerospora sorghi, a cosmopolitan pathogen of maize and sorghum, is inflated with dispersed pseudogenes.</title>
        <authorList>
            <person name="Fletcher K."/>
            <person name="Martin F."/>
            <person name="Isakeit T."/>
            <person name="Cavanaugh K."/>
            <person name="Magill C."/>
            <person name="Michelmore R."/>
        </authorList>
    </citation>
    <scope>NUCLEOTIDE SEQUENCE [LARGE SCALE GENOMIC DNA]</scope>
    <source>
        <strain evidence="1">P6</strain>
    </source>
</reference>
<sequence length="225" mass="25565">MQRYAHEASSVLYVGHVRAPGRRESHARDRRDDSGRVRTISYEQALEAALETDPTSVRARLYERDVPLLDVSSVLLWALGVMMAVGAAYASVDRRKPTVSMAVEPENERHGKETRDEREKQVWELDARHAVSFILLTGVALSVFYFHDPNTLLQSGGHRNIFSFSRRQSQCALLFRTPFYKVSIIEDGKSCGRFALSFNRKRCIAIDNQTIVLGTITNHQAMFFC</sequence>